<feature type="transmembrane region" description="Helical" evidence="7">
    <location>
        <begin position="44"/>
        <end position="63"/>
    </location>
</feature>
<dbReference type="PANTHER" id="PTHR10926:SF0">
    <property type="entry name" value="CDC50, ISOFORM A"/>
    <property type="match status" value="1"/>
</dbReference>
<keyword evidence="9" id="KW-1185">Reference proteome</keyword>
<dbReference type="Pfam" id="PF03381">
    <property type="entry name" value="CDC50"/>
    <property type="match status" value="1"/>
</dbReference>
<dbReference type="AlphaFoldDB" id="A0A9P0BTQ2"/>
<dbReference type="GO" id="GO:0005783">
    <property type="term" value="C:endoplasmic reticulum"/>
    <property type="evidence" value="ECO:0007669"/>
    <property type="project" value="TreeGrafter"/>
</dbReference>
<gene>
    <name evidence="8" type="ORF">CINC_LOCUS6702</name>
</gene>
<evidence type="ECO:0000256" key="4">
    <source>
        <dbReference type="ARBA" id="ARBA00022989"/>
    </source>
</evidence>
<feature type="transmembrane region" description="Helical" evidence="7">
    <location>
        <begin position="309"/>
        <end position="330"/>
    </location>
</feature>
<organism evidence="8 9">
    <name type="scientific">Chrysodeixis includens</name>
    <name type="common">Soybean looper</name>
    <name type="synonym">Pseudoplusia includens</name>
    <dbReference type="NCBI Taxonomy" id="689277"/>
    <lineage>
        <taxon>Eukaryota</taxon>
        <taxon>Metazoa</taxon>
        <taxon>Ecdysozoa</taxon>
        <taxon>Arthropoda</taxon>
        <taxon>Hexapoda</taxon>
        <taxon>Insecta</taxon>
        <taxon>Pterygota</taxon>
        <taxon>Neoptera</taxon>
        <taxon>Endopterygota</taxon>
        <taxon>Lepidoptera</taxon>
        <taxon>Glossata</taxon>
        <taxon>Ditrysia</taxon>
        <taxon>Noctuoidea</taxon>
        <taxon>Noctuidae</taxon>
        <taxon>Plusiinae</taxon>
        <taxon>Chrysodeixis</taxon>
    </lineage>
</organism>
<evidence type="ECO:0000256" key="1">
    <source>
        <dbReference type="ARBA" id="ARBA00004141"/>
    </source>
</evidence>
<evidence type="ECO:0000313" key="9">
    <source>
        <dbReference type="Proteomes" id="UP001154114"/>
    </source>
</evidence>
<evidence type="ECO:0000256" key="5">
    <source>
        <dbReference type="ARBA" id="ARBA00023136"/>
    </source>
</evidence>
<evidence type="ECO:0000313" key="8">
    <source>
        <dbReference type="EMBL" id="CAH0595313.1"/>
    </source>
</evidence>
<dbReference type="GO" id="GO:0005794">
    <property type="term" value="C:Golgi apparatus"/>
    <property type="evidence" value="ECO:0007669"/>
    <property type="project" value="TreeGrafter"/>
</dbReference>
<dbReference type="GO" id="GO:0005886">
    <property type="term" value="C:plasma membrane"/>
    <property type="evidence" value="ECO:0007669"/>
    <property type="project" value="TreeGrafter"/>
</dbReference>
<keyword evidence="4 7" id="KW-1133">Transmembrane helix</keyword>
<sequence length="351" mass="40656">MVDTNSHYVELNNNDVNEKFYEWEYDDGRRLQMFEALKVNVKRIYIEVLGALLILSGLILSIWCVEIIGHEYVTDYTDCEDRLSSTGENQKCKDVFSVTTECNCFIPINITEPMNKTVTAYYELESFDQNLYYYSRDNKQLSGDLSMNVSEYCEPLAYVTSDKGKQPIAPCGTLADQMYNDSLSLQEDNEYVKTVNTGILSENDKALYRNPSGNLQAAFKNYSKPINWRRNIWELDPTNPNNNGFQNEAFIAWMRTDMKRKPLWRIDEKDPKYQGGLPIGIYILRVKYAYPPSVYSGRRLFILSNRKRVVNYGVVAMTTLLLLVGVIVLVGKIYFNRKKYGNYIQCKKPIP</sequence>
<accession>A0A9P0BTQ2</accession>
<dbReference type="InterPro" id="IPR005045">
    <property type="entry name" value="CDC50/LEM3_fam"/>
</dbReference>
<comment type="similarity">
    <text evidence="2 6">Belongs to the CDC50/LEM3 family.</text>
</comment>
<evidence type="ECO:0000256" key="7">
    <source>
        <dbReference type="SAM" id="Phobius"/>
    </source>
</evidence>
<proteinExistence type="inferred from homology"/>
<reference evidence="8" key="1">
    <citation type="submission" date="2021-12" db="EMBL/GenBank/DDBJ databases">
        <authorList>
            <person name="King R."/>
        </authorList>
    </citation>
    <scope>NUCLEOTIDE SEQUENCE</scope>
</reference>
<evidence type="ECO:0008006" key="10">
    <source>
        <dbReference type="Google" id="ProtNLM"/>
    </source>
</evidence>
<keyword evidence="5 6" id="KW-0472">Membrane</keyword>
<dbReference type="Proteomes" id="UP001154114">
    <property type="component" value="Chromosome 21"/>
</dbReference>
<evidence type="ECO:0000256" key="3">
    <source>
        <dbReference type="ARBA" id="ARBA00022692"/>
    </source>
</evidence>
<dbReference type="PIRSF" id="PIRSF015840">
    <property type="entry name" value="DUF284_TM_euk"/>
    <property type="match status" value="1"/>
</dbReference>
<name>A0A9P0BTQ2_CHRIL</name>
<dbReference type="OrthoDB" id="340608at2759"/>
<evidence type="ECO:0000256" key="2">
    <source>
        <dbReference type="ARBA" id="ARBA00009457"/>
    </source>
</evidence>
<comment type="subcellular location">
    <subcellularLocation>
        <location evidence="1">Membrane</location>
        <topology evidence="1">Multi-pass membrane protein</topology>
    </subcellularLocation>
</comment>
<keyword evidence="3 7" id="KW-0812">Transmembrane</keyword>
<evidence type="ECO:0000256" key="6">
    <source>
        <dbReference type="PIRNR" id="PIRNR015840"/>
    </source>
</evidence>
<dbReference type="PANTHER" id="PTHR10926">
    <property type="entry name" value="CELL CYCLE CONTROL PROTEIN 50"/>
    <property type="match status" value="1"/>
</dbReference>
<dbReference type="EMBL" id="LR824024">
    <property type="protein sequence ID" value="CAH0595313.1"/>
    <property type="molecule type" value="Genomic_DNA"/>
</dbReference>
<protein>
    <recommendedName>
        <fullName evidence="10">Cell cycle control protein 50A</fullName>
    </recommendedName>
</protein>